<evidence type="ECO:0000313" key="3">
    <source>
        <dbReference type="EMBL" id="ADC62672.1"/>
    </source>
</evidence>
<dbReference type="InterPro" id="IPR002852">
    <property type="entry name" value="UPF0251"/>
</dbReference>
<evidence type="ECO:0000256" key="1">
    <source>
        <dbReference type="ARBA" id="ARBA00009350"/>
    </source>
</evidence>
<sequence length="103" mass="11662">MPRHRRTRRIGFDPGELCFKPCGRRGRQLETLTLRPDELEALRLMDLEGLYQEEAAERLGVSRTTLSRTLARARQTVAAALIGGRRLVLEPPSPPSVVEQNQE</sequence>
<dbReference type="SUPFAM" id="SSF88659">
    <property type="entry name" value="Sigma3 and sigma4 domains of RNA polymerase sigma factors"/>
    <property type="match status" value="1"/>
</dbReference>
<dbReference type="HOGENOM" id="CLU_094511_2_1_6"/>
<dbReference type="Proteomes" id="UP000001441">
    <property type="component" value="Chromosome"/>
</dbReference>
<proteinExistence type="inferred from homology"/>
<dbReference type="STRING" id="572477.Alvin_1742"/>
<dbReference type="EMBL" id="CP001896">
    <property type="protein sequence ID" value="ADC62672.1"/>
    <property type="molecule type" value="Genomic_DNA"/>
</dbReference>
<dbReference type="PANTHER" id="PTHR37478:SF2">
    <property type="entry name" value="UPF0251 PROTEIN TK0562"/>
    <property type="match status" value="1"/>
</dbReference>
<dbReference type="AlphaFoldDB" id="D3RU13"/>
<reference evidence="3 4" key="1">
    <citation type="journal article" date="2011" name="Stand. Genomic Sci.">
        <title>Complete genome sequence of Allochromatium vinosum DSM 180(T).</title>
        <authorList>
            <person name="Weissgerber T."/>
            <person name="Zigann R."/>
            <person name="Bruce D."/>
            <person name="Chang Y.J."/>
            <person name="Detter J.C."/>
            <person name="Han C."/>
            <person name="Hauser L."/>
            <person name="Jeffries C.D."/>
            <person name="Land M."/>
            <person name="Munk A.C."/>
            <person name="Tapia R."/>
            <person name="Dahl C."/>
        </authorList>
    </citation>
    <scope>NUCLEOTIDE SEQUENCE [LARGE SCALE GENOMIC DNA]</scope>
    <source>
        <strain evidence="4">ATCC 17899 / DSM 180 / NBRC 103801 / NCIMB 10441 / D</strain>
    </source>
</reference>
<accession>D3RU13</accession>
<name>D3RU13_ALLVD</name>
<protein>
    <recommendedName>
        <fullName evidence="2">UPF0251 protein Alvin_1742</fullName>
    </recommendedName>
</protein>
<organism evidence="3 4">
    <name type="scientific">Allochromatium vinosum (strain ATCC 17899 / DSM 180 / NBRC 103801 / NCIMB 10441 / D)</name>
    <name type="common">Chromatium vinosum</name>
    <dbReference type="NCBI Taxonomy" id="572477"/>
    <lineage>
        <taxon>Bacteria</taxon>
        <taxon>Pseudomonadati</taxon>
        <taxon>Pseudomonadota</taxon>
        <taxon>Gammaproteobacteria</taxon>
        <taxon>Chromatiales</taxon>
        <taxon>Chromatiaceae</taxon>
        <taxon>Allochromatium</taxon>
    </lineage>
</organism>
<dbReference type="Pfam" id="PF02001">
    <property type="entry name" value="DUF134"/>
    <property type="match status" value="1"/>
</dbReference>
<evidence type="ECO:0000256" key="2">
    <source>
        <dbReference type="HAMAP-Rule" id="MF_00674"/>
    </source>
</evidence>
<dbReference type="Gene3D" id="1.10.10.10">
    <property type="entry name" value="Winged helix-like DNA-binding domain superfamily/Winged helix DNA-binding domain"/>
    <property type="match status" value="1"/>
</dbReference>
<comment type="similarity">
    <text evidence="1 2">Belongs to the UPF0251 family.</text>
</comment>
<gene>
    <name evidence="3" type="ordered locus">Alvin_1742</name>
</gene>
<dbReference type="HAMAP" id="MF_00674">
    <property type="entry name" value="UPF0251"/>
    <property type="match status" value="1"/>
</dbReference>
<dbReference type="InterPro" id="IPR013324">
    <property type="entry name" value="RNA_pol_sigma_r3/r4-like"/>
</dbReference>
<dbReference type="InterPro" id="IPR036388">
    <property type="entry name" value="WH-like_DNA-bd_sf"/>
</dbReference>
<evidence type="ECO:0000313" key="4">
    <source>
        <dbReference type="Proteomes" id="UP000001441"/>
    </source>
</evidence>
<keyword evidence="4" id="KW-1185">Reference proteome</keyword>
<dbReference type="OrthoDB" id="280278at2"/>
<dbReference type="PANTHER" id="PTHR37478">
    <property type="match status" value="1"/>
</dbReference>
<dbReference type="KEGG" id="alv:Alvin_1742"/>
<dbReference type="RefSeq" id="WP_012970946.1">
    <property type="nucleotide sequence ID" value="NC_013851.1"/>
</dbReference>
<dbReference type="eggNOG" id="COG1342">
    <property type="taxonomic scope" value="Bacteria"/>
</dbReference>